<sequence>MEVERSVESRGGMVVEGGVMVVEGEATTVEGGSMVVDGSVMVVATTVFRGTIVTTTLGGTSLTTVVRQVEALCIRVARRSGVGRWAFWRAWLWVAHESAKAKKMKLGFS</sequence>
<name>A0ACB9BEG3_ARCLA</name>
<proteinExistence type="predicted"/>
<organism evidence="1 2">
    <name type="scientific">Arctium lappa</name>
    <name type="common">Greater burdock</name>
    <name type="synonym">Lappa major</name>
    <dbReference type="NCBI Taxonomy" id="4217"/>
    <lineage>
        <taxon>Eukaryota</taxon>
        <taxon>Viridiplantae</taxon>
        <taxon>Streptophyta</taxon>
        <taxon>Embryophyta</taxon>
        <taxon>Tracheophyta</taxon>
        <taxon>Spermatophyta</taxon>
        <taxon>Magnoliopsida</taxon>
        <taxon>eudicotyledons</taxon>
        <taxon>Gunneridae</taxon>
        <taxon>Pentapetalae</taxon>
        <taxon>asterids</taxon>
        <taxon>campanulids</taxon>
        <taxon>Asterales</taxon>
        <taxon>Asteraceae</taxon>
        <taxon>Carduoideae</taxon>
        <taxon>Cardueae</taxon>
        <taxon>Arctiinae</taxon>
        <taxon>Arctium</taxon>
    </lineage>
</organism>
<gene>
    <name evidence="1" type="ORF">L6452_19970</name>
</gene>
<keyword evidence="2" id="KW-1185">Reference proteome</keyword>
<dbReference type="Proteomes" id="UP001055879">
    <property type="component" value="Linkage Group LG06"/>
</dbReference>
<accession>A0ACB9BEG3</accession>
<reference evidence="2" key="1">
    <citation type="journal article" date="2022" name="Mol. Ecol. Resour.">
        <title>The genomes of chicory, endive, great burdock and yacon provide insights into Asteraceae palaeo-polyploidization history and plant inulin production.</title>
        <authorList>
            <person name="Fan W."/>
            <person name="Wang S."/>
            <person name="Wang H."/>
            <person name="Wang A."/>
            <person name="Jiang F."/>
            <person name="Liu H."/>
            <person name="Zhao H."/>
            <person name="Xu D."/>
            <person name="Zhang Y."/>
        </authorList>
    </citation>
    <scope>NUCLEOTIDE SEQUENCE [LARGE SCALE GENOMIC DNA]</scope>
    <source>
        <strain evidence="2">cv. Niubang</strain>
    </source>
</reference>
<reference evidence="1 2" key="2">
    <citation type="journal article" date="2022" name="Mol. Ecol. Resour.">
        <title>The genomes of chicory, endive, great burdock and yacon provide insights into Asteraceae paleo-polyploidization history and plant inulin production.</title>
        <authorList>
            <person name="Fan W."/>
            <person name="Wang S."/>
            <person name="Wang H."/>
            <person name="Wang A."/>
            <person name="Jiang F."/>
            <person name="Liu H."/>
            <person name="Zhao H."/>
            <person name="Xu D."/>
            <person name="Zhang Y."/>
        </authorList>
    </citation>
    <scope>NUCLEOTIDE SEQUENCE [LARGE SCALE GENOMIC DNA]</scope>
    <source>
        <strain evidence="2">cv. Niubang</strain>
    </source>
</reference>
<evidence type="ECO:0000313" key="1">
    <source>
        <dbReference type="EMBL" id="KAI3719080.1"/>
    </source>
</evidence>
<dbReference type="EMBL" id="CM042052">
    <property type="protein sequence ID" value="KAI3719080.1"/>
    <property type="molecule type" value="Genomic_DNA"/>
</dbReference>
<comment type="caution">
    <text evidence="1">The sequence shown here is derived from an EMBL/GenBank/DDBJ whole genome shotgun (WGS) entry which is preliminary data.</text>
</comment>
<protein>
    <submittedName>
        <fullName evidence="1">Uncharacterized protein</fullName>
    </submittedName>
</protein>
<evidence type="ECO:0000313" key="2">
    <source>
        <dbReference type="Proteomes" id="UP001055879"/>
    </source>
</evidence>